<dbReference type="EMBL" id="RSCD01000005">
    <property type="protein sequence ID" value="RSH92547.1"/>
    <property type="molecule type" value="Genomic_DNA"/>
</dbReference>
<comment type="caution">
    <text evidence="2">The sequence shown here is derived from an EMBL/GenBank/DDBJ whole genome shotgun (WGS) entry which is preliminary data.</text>
</comment>
<evidence type="ECO:0000313" key="3">
    <source>
        <dbReference type="Proteomes" id="UP000279259"/>
    </source>
</evidence>
<feature type="compositionally biased region" description="Acidic residues" evidence="1">
    <location>
        <begin position="80"/>
        <end position="89"/>
    </location>
</feature>
<evidence type="ECO:0000313" key="2">
    <source>
        <dbReference type="EMBL" id="RSH92547.1"/>
    </source>
</evidence>
<protein>
    <submittedName>
        <fullName evidence="2">Uncharacterized protein</fullName>
    </submittedName>
</protein>
<sequence length="346" mass="36035">MSEYGAPTQDQVPAPTSPLDQDAATHAATSNDPDDVSLAAHAAHSGAASVSERDEEANEVRSDSDNSVPSGLMMSKRSLDDEEDNDDADAVSWTTRDLPVDASIVLLMAQEMARAQRTDPDPDLAEEGFPEEIRGVDDVSNGLAEMIIQHLQELGISDSAQPPRRQRGEVVEFGEMITDAESSEAEAISPLSLSSGLLDFRARSPSPGQTPAEPEAGSSLSHFRPDSSATHLAISRTVPKSVRSLAMLREGTGSPTHSALLRAAERIAWDTTHGSSTGLQGMDSGLVQGSPLGSSVEADEAGPSSAAGLLGPSGSRSGRATSPVPILTLTRSDSASRDRGSSNSGQ</sequence>
<proteinExistence type="predicted"/>
<name>A0A427YNA7_9TREE</name>
<feature type="region of interest" description="Disordered" evidence="1">
    <location>
        <begin position="272"/>
        <end position="346"/>
    </location>
</feature>
<feature type="compositionally biased region" description="Low complexity" evidence="1">
    <location>
        <begin position="36"/>
        <end position="50"/>
    </location>
</feature>
<evidence type="ECO:0000256" key="1">
    <source>
        <dbReference type="SAM" id="MobiDB-lite"/>
    </source>
</evidence>
<feature type="compositionally biased region" description="Low complexity" evidence="1">
    <location>
        <begin position="301"/>
        <end position="320"/>
    </location>
</feature>
<gene>
    <name evidence="2" type="ORF">EHS25_007991</name>
</gene>
<dbReference type="Proteomes" id="UP000279259">
    <property type="component" value="Unassembled WGS sequence"/>
</dbReference>
<dbReference type="AlphaFoldDB" id="A0A427YNA7"/>
<reference evidence="2 3" key="1">
    <citation type="submission" date="2018-11" db="EMBL/GenBank/DDBJ databases">
        <title>Genome sequence of Saitozyma podzolica DSM 27192.</title>
        <authorList>
            <person name="Aliyu H."/>
            <person name="Gorte O."/>
            <person name="Ochsenreither K."/>
        </authorList>
    </citation>
    <scope>NUCLEOTIDE SEQUENCE [LARGE SCALE GENOMIC DNA]</scope>
    <source>
        <strain evidence="2 3">DSM 27192</strain>
    </source>
</reference>
<keyword evidence="3" id="KW-1185">Reference proteome</keyword>
<dbReference type="OrthoDB" id="10485316at2759"/>
<organism evidence="2 3">
    <name type="scientific">Saitozyma podzolica</name>
    <dbReference type="NCBI Taxonomy" id="1890683"/>
    <lineage>
        <taxon>Eukaryota</taxon>
        <taxon>Fungi</taxon>
        <taxon>Dikarya</taxon>
        <taxon>Basidiomycota</taxon>
        <taxon>Agaricomycotina</taxon>
        <taxon>Tremellomycetes</taxon>
        <taxon>Tremellales</taxon>
        <taxon>Trimorphomycetaceae</taxon>
        <taxon>Saitozyma</taxon>
    </lineage>
</organism>
<feature type="region of interest" description="Disordered" evidence="1">
    <location>
        <begin position="1"/>
        <end position="95"/>
    </location>
</feature>
<feature type="region of interest" description="Disordered" evidence="1">
    <location>
        <begin position="198"/>
        <end position="236"/>
    </location>
</feature>
<accession>A0A427YNA7</accession>